<evidence type="ECO:0000313" key="4">
    <source>
        <dbReference type="EMBL" id="OJD25446.1"/>
    </source>
</evidence>
<dbReference type="OrthoDB" id="4951845at2759"/>
<dbReference type="InterPro" id="IPR040079">
    <property type="entry name" value="Glutathione_S-Trfase"/>
</dbReference>
<dbReference type="SFLD" id="SFLDG00358">
    <property type="entry name" value="Main_(cytGST)"/>
    <property type="match status" value="1"/>
</dbReference>
<feature type="region of interest" description="Disordered" evidence="1">
    <location>
        <begin position="252"/>
        <end position="275"/>
    </location>
</feature>
<dbReference type="PANTHER" id="PTHR43968:SF6">
    <property type="entry name" value="GLUTATHIONE S-TRANSFERASE OMEGA"/>
    <property type="match status" value="1"/>
</dbReference>
<dbReference type="InterPro" id="IPR004045">
    <property type="entry name" value="Glutathione_S-Trfase_N"/>
</dbReference>
<dbReference type="InterPro" id="IPR036282">
    <property type="entry name" value="Glutathione-S-Trfase_C_sf"/>
</dbReference>
<dbReference type="SUPFAM" id="SSF52833">
    <property type="entry name" value="Thioredoxin-like"/>
    <property type="match status" value="1"/>
</dbReference>
<feature type="compositionally biased region" description="Low complexity" evidence="1">
    <location>
        <begin position="296"/>
        <end position="323"/>
    </location>
</feature>
<feature type="compositionally biased region" description="Basic residues" evidence="1">
    <location>
        <begin position="95"/>
        <end position="105"/>
    </location>
</feature>
<dbReference type="SUPFAM" id="SSF47616">
    <property type="entry name" value="GST C-terminal domain-like"/>
    <property type="match status" value="1"/>
</dbReference>
<evidence type="ECO:0000256" key="1">
    <source>
        <dbReference type="SAM" id="MobiDB-lite"/>
    </source>
</evidence>
<feature type="compositionally biased region" description="Low complexity" evidence="1">
    <location>
        <begin position="106"/>
        <end position="119"/>
    </location>
</feature>
<dbReference type="CDD" id="cd00299">
    <property type="entry name" value="GST_C_family"/>
    <property type="match status" value="1"/>
</dbReference>
<dbReference type="Pfam" id="PF13417">
    <property type="entry name" value="GST_N_3"/>
    <property type="match status" value="1"/>
</dbReference>
<comment type="caution">
    <text evidence="4">The sequence shown here is derived from an EMBL/GenBank/DDBJ whole genome shotgun (WGS) entry which is preliminary data.</text>
</comment>
<feature type="region of interest" description="Disordered" evidence="1">
    <location>
        <begin position="148"/>
        <end position="185"/>
    </location>
</feature>
<gene>
    <name evidence="4" type="ORF">ACJ73_03178</name>
</gene>
<dbReference type="EMBL" id="LGTZ01000373">
    <property type="protein sequence ID" value="OJD25446.1"/>
    <property type="molecule type" value="Genomic_DNA"/>
</dbReference>
<dbReference type="AlphaFoldDB" id="A0A1J9Q9G2"/>
<feature type="domain" description="GST N-terminal" evidence="2">
    <location>
        <begin position="469"/>
        <end position="547"/>
    </location>
</feature>
<dbReference type="SFLD" id="SFLDS00019">
    <property type="entry name" value="Glutathione_Transferase_(cytos"/>
    <property type="match status" value="1"/>
</dbReference>
<evidence type="ECO:0000259" key="2">
    <source>
        <dbReference type="PROSITE" id="PS50404"/>
    </source>
</evidence>
<feature type="compositionally biased region" description="Polar residues" evidence="1">
    <location>
        <begin position="324"/>
        <end position="342"/>
    </location>
</feature>
<dbReference type="Proteomes" id="UP000242791">
    <property type="component" value="Unassembled WGS sequence"/>
</dbReference>
<sequence>MENQDVQLQDSLRSLDATEDIQALPTDPGLTSRINSDFEAAAAVAAANAAGGPQPFNVLPAATAAVANMHQSSIAGQAETLLDSTTTPRPVQQQRRPHHHSHNHHQQQLSQAHHANQLHTPNSNNDLLEHRNNGAVNILQHLQTPLPPHLLNQFHSTPPHMGGGGANASDQSPSSPTSSKGESYFKNMKLIPNPPDLKKWRERLFNVEDTIVLSEEEFQTYFPHVDNVYSHRSTQKYKRKLFVSHYWDCRLKGRPPGTPKSRDPNKKKRKRTARERDLCDVKIKITEYFPGALTTPPGLSPSLLSINSPHPTPTTTATASAGSDMQTAAGTSFLASTDQSNGGPDRVAAHQPQSRSQPQPQPQPSQLQYPFGVLAPSATLPEGHPGAAGARYYTIQRVNGNGGNGRADGIGGPHRHTLEESDRIKKNSVQRHLLKEEKERKRVMAQQKSYHKKASGPAAVTVKKHARETDLKLFGSCFCPFVQRVWIALEVKGIPYQYIEVDPYKTPELLLEVNPRGLVPAIRQGNWGCYESTVLLEYLDDLETGNPLLPPRDPQLRAHCRLWADHVNRHIIPTFYRLLQEQDMQKQIAHSEELQAEINKLVNASHVHGPFFLGPAISYVDIQFAPWMLRLSRVLKRYRGWPDPERGSRWEAWVDAVENNEHVIATTSADELYLDSYERYAENRPNTSLLANAINMGRTLP</sequence>
<feature type="compositionally biased region" description="Low complexity" evidence="1">
    <location>
        <begin position="351"/>
        <end position="369"/>
    </location>
</feature>
<name>A0A1J9Q9G2_9EURO</name>
<dbReference type="VEuPathDB" id="FungiDB:ACJ73_03178"/>
<evidence type="ECO:0000313" key="5">
    <source>
        <dbReference type="Proteomes" id="UP000242791"/>
    </source>
</evidence>
<evidence type="ECO:0008006" key="6">
    <source>
        <dbReference type="Google" id="ProtNLM"/>
    </source>
</evidence>
<evidence type="ECO:0000259" key="3">
    <source>
        <dbReference type="PROSITE" id="PS50405"/>
    </source>
</evidence>
<dbReference type="PANTHER" id="PTHR43968">
    <property type="match status" value="1"/>
</dbReference>
<keyword evidence="5" id="KW-1185">Reference proteome</keyword>
<dbReference type="InterPro" id="IPR050983">
    <property type="entry name" value="GST_Omega/HSP26"/>
</dbReference>
<reference evidence="4 5" key="1">
    <citation type="submission" date="2015-08" db="EMBL/GenBank/DDBJ databases">
        <title>Emmonsia species relationships and genome sequence.</title>
        <authorList>
            <person name="Cuomo C.A."/>
            <person name="Schwartz I.S."/>
            <person name="Kenyon C."/>
            <person name="De Hoog G.S."/>
            <person name="Govender N.P."/>
            <person name="Botha A."/>
            <person name="Moreno L."/>
            <person name="De Vries M."/>
            <person name="Munoz J.F."/>
            <person name="Stielow J.B."/>
        </authorList>
    </citation>
    <scope>NUCLEOTIDE SEQUENCE [LARGE SCALE GENOMIC DNA]</scope>
    <source>
        <strain evidence="4 5">EI222</strain>
    </source>
</reference>
<dbReference type="InterPro" id="IPR036249">
    <property type="entry name" value="Thioredoxin-like_sf"/>
</dbReference>
<dbReference type="InterPro" id="IPR010987">
    <property type="entry name" value="Glutathione-S-Trfase_C-like"/>
</dbReference>
<dbReference type="Gene3D" id="1.20.1050.10">
    <property type="match status" value="1"/>
</dbReference>
<dbReference type="PROSITE" id="PS50404">
    <property type="entry name" value="GST_NTER"/>
    <property type="match status" value="1"/>
</dbReference>
<dbReference type="Gene3D" id="3.40.30.10">
    <property type="entry name" value="Glutaredoxin"/>
    <property type="match status" value="1"/>
</dbReference>
<accession>A0A1J9Q9G2</accession>
<dbReference type="STRING" id="1658174.A0A1J9Q9G2"/>
<feature type="region of interest" description="Disordered" evidence="1">
    <location>
        <begin position="296"/>
        <end position="369"/>
    </location>
</feature>
<proteinExistence type="predicted"/>
<dbReference type="PROSITE" id="PS50405">
    <property type="entry name" value="GST_CTER"/>
    <property type="match status" value="1"/>
</dbReference>
<feature type="compositionally biased region" description="Low complexity" evidence="1">
    <location>
        <begin position="169"/>
        <end position="182"/>
    </location>
</feature>
<protein>
    <recommendedName>
        <fullName evidence="6">Glutathione transferase</fullName>
    </recommendedName>
</protein>
<organism evidence="4 5">
    <name type="scientific">Blastomyces percursus</name>
    <dbReference type="NCBI Taxonomy" id="1658174"/>
    <lineage>
        <taxon>Eukaryota</taxon>
        <taxon>Fungi</taxon>
        <taxon>Dikarya</taxon>
        <taxon>Ascomycota</taxon>
        <taxon>Pezizomycotina</taxon>
        <taxon>Eurotiomycetes</taxon>
        <taxon>Eurotiomycetidae</taxon>
        <taxon>Onygenales</taxon>
        <taxon>Ajellomycetaceae</taxon>
        <taxon>Blastomyces</taxon>
    </lineage>
</organism>
<dbReference type="GO" id="GO:0005737">
    <property type="term" value="C:cytoplasm"/>
    <property type="evidence" value="ECO:0007669"/>
    <property type="project" value="TreeGrafter"/>
</dbReference>
<feature type="region of interest" description="Disordered" evidence="1">
    <location>
        <begin position="85"/>
        <end position="129"/>
    </location>
</feature>
<feature type="domain" description="GST C-terminal" evidence="3">
    <location>
        <begin position="553"/>
        <end position="689"/>
    </location>
</feature>